<feature type="compositionally biased region" description="Low complexity" evidence="1">
    <location>
        <begin position="207"/>
        <end position="217"/>
    </location>
</feature>
<dbReference type="Gene3D" id="6.10.250.2800">
    <property type="match status" value="1"/>
</dbReference>
<dbReference type="PANTHER" id="PTHR12969:SF7">
    <property type="entry name" value="INTRAFLAGELLAR TRANSPORT PROTEIN 52 HOMOLOG"/>
    <property type="match status" value="1"/>
</dbReference>
<feature type="domain" description="IFT52 GIFT" evidence="3">
    <location>
        <begin position="218"/>
        <end position="332"/>
    </location>
</feature>
<evidence type="ECO:0000259" key="3">
    <source>
        <dbReference type="Pfam" id="PF23355"/>
    </source>
</evidence>
<feature type="region of interest" description="Disordered" evidence="1">
    <location>
        <begin position="187"/>
        <end position="229"/>
    </location>
</feature>
<gene>
    <name evidence="4" type="ORF">MSP1401_LOCUS8161</name>
</gene>
<evidence type="ECO:0000313" key="4">
    <source>
        <dbReference type="EMBL" id="CAD8443898.1"/>
    </source>
</evidence>
<feature type="domain" description="IFT52 central" evidence="2">
    <location>
        <begin position="348"/>
        <end position="431"/>
    </location>
</feature>
<name>A0A7S0D5K6_MICPS</name>
<sequence>MFSAVKSMRGAAAAKSAFNDPTKGGAVPQGREAAPSVVFSQCKDEKFHPSSRPSGYKQWFRRLRSSFRPSSLKDEISDKTLVGVDILVLGAPQTKFSVDEFDALKDFIHAGGAVMVLADEGGEQNLGTNVNYLLEEYGIFVNADVAVRALPFESEYVHPKETLITDGVLNRAVQRFVDRARARNVAAGRENEAPNDKNAKGSLENDSLSLSGASASARPNASDLSSSSSHMVGKSAPVRFVVPFCATLNVQKPAVPVLSTGATAVPPSRPLAALWAGNPSKGEGRGKVCVLGSGRMADDEWLDKEDNAKVLDFFLRWLSPGSDLSLYALDAEEPDVSEYDSLPDVAALAERPKACLVDGSGTADLPKDFTKLFIDHMYAMDMDLVPEAVDLYAALGVEKAPLDLIAPQFEAPTPATTPAVFPPALRELPPPPLELFDLEEAFANDTTKLAALFHRCARGTDEDLSAFVNEGARICGVSASAEARNGAGADAALAEVFRGLVRFKMRDDYEG</sequence>
<dbReference type="SUPFAM" id="SSF52317">
    <property type="entry name" value="Class I glutamine amidotransferase-like"/>
    <property type="match status" value="1"/>
</dbReference>
<evidence type="ECO:0000256" key="1">
    <source>
        <dbReference type="SAM" id="MobiDB-lite"/>
    </source>
</evidence>
<dbReference type="InterPro" id="IPR039975">
    <property type="entry name" value="IFT52"/>
</dbReference>
<dbReference type="InterPro" id="IPR055460">
    <property type="entry name" value="IFT52_central"/>
</dbReference>
<evidence type="ECO:0008006" key="5">
    <source>
        <dbReference type="Google" id="ProtNLM"/>
    </source>
</evidence>
<dbReference type="InterPro" id="IPR029062">
    <property type="entry name" value="Class_I_gatase-like"/>
</dbReference>
<feature type="domain" description="IFT52 GIFT" evidence="3">
    <location>
        <begin position="37"/>
        <end position="191"/>
    </location>
</feature>
<dbReference type="GO" id="GO:0005814">
    <property type="term" value="C:centriole"/>
    <property type="evidence" value="ECO:0007669"/>
    <property type="project" value="TreeGrafter"/>
</dbReference>
<protein>
    <recommendedName>
        <fullName evidence="5">Intraflagellar transport protein 52</fullName>
    </recommendedName>
</protein>
<proteinExistence type="predicted"/>
<reference evidence="4" key="1">
    <citation type="submission" date="2021-01" db="EMBL/GenBank/DDBJ databases">
        <authorList>
            <person name="Corre E."/>
            <person name="Pelletier E."/>
            <person name="Niang G."/>
            <person name="Scheremetjew M."/>
            <person name="Finn R."/>
            <person name="Kale V."/>
            <person name="Holt S."/>
            <person name="Cochrane G."/>
            <person name="Meng A."/>
            <person name="Brown T."/>
            <person name="Cohen L."/>
        </authorList>
    </citation>
    <scope>NUCLEOTIDE SEQUENCE</scope>
    <source>
        <strain evidence="4">CCAC1681</strain>
    </source>
</reference>
<dbReference type="CDD" id="cd23683">
    <property type="entry name" value="IFT52_CTD"/>
    <property type="match status" value="1"/>
</dbReference>
<evidence type="ECO:0000259" key="2">
    <source>
        <dbReference type="Pfam" id="PF23352"/>
    </source>
</evidence>
<dbReference type="GO" id="GO:0005929">
    <property type="term" value="C:cilium"/>
    <property type="evidence" value="ECO:0007669"/>
    <property type="project" value="TreeGrafter"/>
</dbReference>
<dbReference type="GO" id="GO:0060271">
    <property type="term" value="P:cilium assembly"/>
    <property type="evidence" value="ECO:0007669"/>
    <property type="project" value="TreeGrafter"/>
</dbReference>
<dbReference type="Pfam" id="PF23355">
    <property type="entry name" value="IFT52_GIFT"/>
    <property type="match status" value="2"/>
</dbReference>
<dbReference type="EMBL" id="HBEN01009854">
    <property type="protein sequence ID" value="CAD8443898.1"/>
    <property type="molecule type" value="Transcribed_RNA"/>
</dbReference>
<dbReference type="InterPro" id="IPR055458">
    <property type="entry name" value="IFT52_GIFT"/>
</dbReference>
<dbReference type="AlphaFoldDB" id="A0A7S0D5K6"/>
<accession>A0A7S0D5K6</accession>
<dbReference type="GO" id="GO:0042073">
    <property type="term" value="P:intraciliary transport"/>
    <property type="evidence" value="ECO:0007669"/>
    <property type="project" value="TreeGrafter"/>
</dbReference>
<dbReference type="PANTHER" id="PTHR12969">
    <property type="entry name" value="NGD5/OSM-6/IFT52"/>
    <property type="match status" value="1"/>
</dbReference>
<dbReference type="GO" id="GO:0030992">
    <property type="term" value="C:intraciliary transport particle B"/>
    <property type="evidence" value="ECO:0007669"/>
    <property type="project" value="TreeGrafter"/>
</dbReference>
<dbReference type="Pfam" id="PF23352">
    <property type="entry name" value="IFT52_central"/>
    <property type="match status" value="1"/>
</dbReference>
<organism evidence="4">
    <name type="scientific">Micromonas pusilla</name>
    <name type="common">Picoplanktonic green alga</name>
    <name type="synonym">Chromulina pusilla</name>
    <dbReference type="NCBI Taxonomy" id="38833"/>
    <lineage>
        <taxon>Eukaryota</taxon>
        <taxon>Viridiplantae</taxon>
        <taxon>Chlorophyta</taxon>
        <taxon>Mamiellophyceae</taxon>
        <taxon>Mamiellales</taxon>
        <taxon>Mamiellaceae</taxon>
        <taxon>Micromonas</taxon>
    </lineage>
</organism>
<feature type="compositionally biased region" description="Basic and acidic residues" evidence="1">
    <location>
        <begin position="189"/>
        <end position="199"/>
    </location>
</feature>